<keyword evidence="2" id="KW-0808">Transferase</keyword>
<keyword evidence="2" id="KW-0489">Methyltransferase</keyword>
<evidence type="ECO:0000259" key="1">
    <source>
        <dbReference type="Pfam" id="PF13649"/>
    </source>
</evidence>
<sequence length="251" mass="28939">MDSYQSLSAQVYNFDKPIGKSFGDLEYYQSRLLNNASQILEPAVGTGRIMIPLLQQGYNIQGFDLSKEMLSYCEENLQAVNLPTNIIQQASFTNFNYDQAFDAIIIPSGTFLLMTDYDEIKLALQKFYAALNPNGKLIFDLFFQNNFQLGRTNIKTFTLSAVEKITLTMTESHIDYAHQVATYIHRYEHWVNNQLTTTELETFRLKWLGIEEIQLLLKEAGFTEITISADYQHKKVVTNETEIFTVEAYRL</sequence>
<comment type="caution">
    <text evidence="2">The sequence shown here is derived from an EMBL/GenBank/DDBJ whole genome shotgun (WGS) entry which is preliminary data.</text>
</comment>
<evidence type="ECO:0000313" key="3">
    <source>
        <dbReference type="Proteomes" id="UP001500631"/>
    </source>
</evidence>
<protein>
    <submittedName>
        <fullName evidence="2">Class I SAM-dependent methyltransferase</fullName>
    </submittedName>
</protein>
<gene>
    <name evidence="2" type="ORF">GCM10023338_17000</name>
</gene>
<dbReference type="Gene3D" id="3.40.50.150">
    <property type="entry name" value="Vaccinia Virus protein VP39"/>
    <property type="match status" value="1"/>
</dbReference>
<dbReference type="EMBL" id="BAABKE010000005">
    <property type="protein sequence ID" value="GAA5101296.1"/>
    <property type="molecule type" value="Genomic_DNA"/>
</dbReference>
<evidence type="ECO:0000313" key="2">
    <source>
        <dbReference type="EMBL" id="GAA5101296.1"/>
    </source>
</evidence>
<feature type="domain" description="Methyltransferase" evidence="1">
    <location>
        <begin position="39"/>
        <end position="135"/>
    </location>
</feature>
<organism evidence="2 3">
    <name type="scientific">Wohlfahrtiimonas larvae</name>
    <dbReference type="NCBI Taxonomy" id="1157986"/>
    <lineage>
        <taxon>Bacteria</taxon>
        <taxon>Pseudomonadati</taxon>
        <taxon>Pseudomonadota</taxon>
        <taxon>Gammaproteobacteria</taxon>
        <taxon>Cardiobacteriales</taxon>
        <taxon>Ignatzschineriaceae</taxon>
        <taxon>Wohlfahrtiimonas</taxon>
    </lineage>
</organism>
<name>A0ABP9MT16_9GAMM</name>
<dbReference type="InterPro" id="IPR041698">
    <property type="entry name" value="Methyltransf_25"/>
</dbReference>
<keyword evidence="3" id="KW-1185">Reference proteome</keyword>
<dbReference type="GO" id="GO:0008168">
    <property type="term" value="F:methyltransferase activity"/>
    <property type="evidence" value="ECO:0007669"/>
    <property type="project" value="UniProtKB-KW"/>
</dbReference>
<dbReference type="Gene3D" id="2.20.25.110">
    <property type="entry name" value="S-adenosyl-L-methionine-dependent methyltransferases"/>
    <property type="match status" value="1"/>
</dbReference>
<dbReference type="CDD" id="cd02440">
    <property type="entry name" value="AdoMet_MTases"/>
    <property type="match status" value="1"/>
</dbReference>
<reference evidence="3" key="1">
    <citation type="journal article" date="2019" name="Int. J. Syst. Evol. Microbiol.">
        <title>The Global Catalogue of Microorganisms (GCM) 10K type strain sequencing project: providing services to taxonomists for standard genome sequencing and annotation.</title>
        <authorList>
            <consortium name="The Broad Institute Genomics Platform"/>
            <consortium name="The Broad Institute Genome Sequencing Center for Infectious Disease"/>
            <person name="Wu L."/>
            <person name="Ma J."/>
        </authorList>
    </citation>
    <scope>NUCLEOTIDE SEQUENCE [LARGE SCALE GENOMIC DNA]</scope>
    <source>
        <strain evidence="3">JCM 18424</strain>
    </source>
</reference>
<accession>A0ABP9MT16</accession>
<proteinExistence type="predicted"/>
<dbReference type="InterPro" id="IPR029063">
    <property type="entry name" value="SAM-dependent_MTases_sf"/>
</dbReference>
<dbReference type="GO" id="GO:0032259">
    <property type="term" value="P:methylation"/>
    <property type="evidence" value="ECO:0007669"/>
    <property type="project" value="UniProtKB-KW"/>
</dbReference>
<dbReference type="RefSeq" id="WP_077925734.1">
    <property type="nucleotide sequence ID" value="NZ_BAABKE010000005.1"/>
</dbReference>
<dbReference type="Pfam" id="PF13649">
    <property type="entry name" value="Methyltransf_25"/>
    <property type="match status" value="1"/>
</dbReference>
<dbReference type="Proteomes" id="UP001500631">
    <property type="component" value="Unassembled WGS sequence"/>
</dbReference>
<dbReference type="SUPFAM" id="SSF53335">
    <property type="entry name" value="S-adenosyl-L-methionine-dependent methyltransferases"/>
    <property type="match status" value="1"/>
</dbReference>